<dbReference type="InterPro" id="IPR011989">
    <property type="entry name" value="ARM-like"/>
</dbReference>
<keyword evidence="4" id="KW-0808">Transferase</keyword>
<comment type="caution">
    <text evidence="6">The sequence shown here is derived from an EMBL/GenBank/DDBJ whole genome shotgun (WGS) entry which is preliminary data.</text>
</comment>
<feature type="repeat" description="HEAT" evidence="3">
    <location>
        <begin position="240"/>
        <end position="273"/>
    </location>
</feature>
<dbReference type="Pfam" id="PF00644">
    <property type="entry name" value="PARP"/>
    <property type="match status" value="1"/>
</dbReference>
<dbReference type="OrthoDB" id="6133115at2759"/>
<dbReference type="PROSITE" id="PS50077">
    <property type="entry name" value="HEAT_REPEAT"/>
    <property type="match status" value="3"/>
</dbReference>
<organism evidence="6 7">
    <name type="scientific">Symbiodinium pilosum</name>
    <name type="common">Dinoflagellate</name>
    <dbReference type="NCBI Taxonomy" id="2952"/>
    <lineage>
        <taxon>Eukaryota</taxon>
        <taxon>Sar</taxon>
        <taxon>Alveolata</taxon>
        <taxon>Dinophyceae</taxon>
        <taxon>Suessiales</taxon>
        <taxon>Symbiodiniaceae</taxon>
        <taxon>Symbiodinium</taxon>
    </lineage>
</organism>
<feature type="non-terminal residue" evidence="6">
    <location>
        <position position="1"/>
    </location>
</feature>
<dbReference type="SUPFAM" id="SSF56399">
    <property type="entry name" value="ADP-ribosylation"/>
    <property type="match status" value="1"/>
</dbReference>
<keyword evidence="1" id="KW-0677">Repeat</keyword>
<reference evidence="6" key="1">
    <citation type="submission" date="2021-02" db="EMBL/GenBank/DDBJ databases">
        <authorList>
            <person name="Dougan E. K."/>
            <person name="Rhodes N."/>
            <person name="Thang M."/>
            <person name="Chan C."/>
        </authorList>
    </citation>
    <scope>NUCLEOTIDE SEQUENCE</scope>
</reference>
<name>A0A812XQD7_SYMPI</name>
<dbReference type="InterPro" id="IPR016024">
    <property type="entry name" value="ARM-type_fold"/>
</dbReference>
<dbReference type="PANTHER" id="PTHR12697:SF5">
    <property type="entry name" value="DEOXYHYPUSINE HYDROXYLASE"/>
    <property type="match status" value="1"/>
</dbReference>
<dbReference type="Pfam" id="PF02985">
    <property type="entry name" value="HEAT"/>
    <property type="match status" value="1"/>
</dbReference>
<dbReference type="Proteomes" id="UP000649617">
    <property type="component" value="Unassembled WGS sequence"/>
</dbReference>
<comment type="function">
    <text evidence="2">Catalyzes the hydroxylation of the N(6)-(4-aminobutyl)-L-lysine intermediate produced by deoxyhypusine synthase/DHPS on a critical lysine of the eukaryotic translation initiation factor 5A/eIF-5A. This is the second step of the post-translational modification of that lysine into an unusual amino acid residue named hypusine. Hypusination is unique to mature eIF-5A factor and is essential for its function.</text>
</comment>
<evidence type="ECO:0000256" key="3">
    <source>
        <dbReference type="PROSITE-ProRule" id="PRU00103"/>
    </source>
</evidence>
<dbReference type="PANTHER" id="PTHR12697">
    <property type="entry name" value="PBS LYASE HEAT-LIKE PROTEIN"/>
    <property type="match status" value="1"/>
</dbReference>
<dbReference type="GO" id="GO:0003950">
    <property type="term" value="F:NAD+ poly-ADP-ribosyltransferase activity"/>
    <property type="evidence" value="ECO:0007669"/>
    <property type="project" value="UniProtKB-UniRule"/>
</dbReference>
<evidence type="ECO:0000256" key="4">
    <source>
        <dbReference type="RuleBase" id="RU362114"/>
    </source>
</evidence>
<keyword evidence="4" id="KW-0328">Glycosyltransferase</keyword>
<evidence type="ECO:0000313" key="7">
    <source>
        <dbReference type="Proteomes" id="UP000649617"/>
    </source>
</evidence>
<accession>A0A812XQD7</accession>
<gene>
    <name evidence="6" type="primary">cpcE</name>
    <name evidence="6" type="ORF">SPIL2461_LOCUS21215</name>
</gene>
<dbReference type="InterPro" id="IPR021133">
    <property type="entry name" value="HEAT_type_2"/>
</dbReference>
<dbReference type="SMART" id="SM00567">
    <property type="entry name" value="EZ_HEAT"/>
    <property type="match status" value="9"/>
</dbReference>
<dbReference type="Gene3D" id="1.25.10.10">
    <property type="entry name" value="Leucine-rich Repeat Variant"/>
    <property type="match status" value="4"/>
</dbReference>
<protein>
    <recommendedName>
        <fullName evidence="4">Poly [ADP-ribose] polymerase</fullName>
        <shortName evidence="4">PARP</shortName>
        <ecNumber evidence="4">2.4.2.-</ecNumber>
    </recommendedName>
</protein>
<feature type="domain" description="PARP catalytic" evidence="5">
    <location>
        <begin position="1"/>
        <end position="104"/>
    </location>
</feature>
<feature type="repeat" description="HEAT" evidence="3">
    <location>
        <begin position="306"/>
        <end position="343"/>
    </location>
</feature>
<dbReference type="EC" id="2.4.2.-" evidence="4"/>
<dbReference type="SUPFAM" id="SSF48371">
    <property type="entry name" value="ARM repeat"/>
    <property type="match status" value="1"/>
</dbReference>
<proteinExistence type="predicted"/>
<evidence type="ECO:0000313" key="6">
    <source>
        <dbReference type="EMBL" id="CAE7737953.1"/>
    </source>
</evidence>
<evidence type="ECO:0000256" key="2">
    <source>
        <dbReference type="ARBA" id="ARBA00045876"/>
    </source>
</evidence>
<dbReference type="GO" id="GO:0016491">
    <property type="term" value="F:oxidoreductase activity"/>
    <property type="evidence" value="ECO:0007669"/>
    <property type="project" value="TreeGrafter"/>
</dbReference>
<dbReference type="InterPro" id="IPR012317">
    <property type="entry name" value="Poly(ADP-ribose)pol_cat_dom"/>
</dbReference>
<dbReference type="AlphaFoldDB" id="A0A812XQD7"/>
<dbReference type="EMBL" id="CAJNIZ010046050">
    <property type="protein sequence ID" value="CAE7737953.1"/>
    <property type="molecule type" value="Genomic_DNA"/>
</dbReference>
<dbReference type="InterPro" id="IPR000357">
    <property type="entry name" value="HEAT"/>
</dbReference>
<keyword evidence="4" id="KW-0520">NAD</keyword>
<dbReference type="PROSITE" id="PS51059">
    <property type="entry name" value="PARP_CATALYTIC"/>
    <property type="match status" value="1"/>
</dbReference>
<evidence type="ECO:0000259" key="5">
    <source>
        <dbReference type="PROSITE" id="PS51059"/>
    </source>
</evidence>
<evidence type="ECO:0000256" key="1">
    <source>
        <dbReference type="ARBA" id="ARBA00022737"/>
    </source>
</evidence>
<feature type="repeat" description="HEAT" evidence="3">
    <location>
        <begin position="152"/>
        <end position="190"/>
    </location>
</feature>
<sequence>GTLYGKGIYFAECVTKADEYSEEDADGYCWMLLCRAALGKVMTCKDKKPAADILDQCKAGSYDSLIGDRWAAVGTFREFILYDSDQVYPAFILRYKRWSEAAFCRSIRETAESGDSQAGDLYPHAAILAEEHPDSTVRYRLSLLMDAHAENVVPVLSEALKDPRRRVRLNATKALMNMAGQTSSVEALPDGSRYRRHREGIHVVVSAVPALTTCLTDTDSFIRRAAARALERLGEHAAPAVPSLIVSLRDREEEVRAAVATALGQLGRAAAEALPALLQASCDNEERVRVAAISSLGYLGVNSAAVLEVLTDALEDPSSEIKSAAAAALGMLSATTATDALAACLSDSQSHVRAAAAKAIGQIGGKSASTAVPKLLETLKDPDHVVRRCSAVSLGRIGTFAAPAAAHLADAMRDAHAQVREAAAVSISRLGVTEKIAHNVCIQCLVKRGLTDTSSDVRQAAAESLLDLARTEQLGVQRACVREAMTTRMKDDNAKVRATASTCLNMLNLQEDAMQKARQRQRQKEPAEDDDEILRDGVPRLGLESGKCLCVPSSEALELEDIARLVCQSLPECEFWVWGQEEGEQKCWFRLGDDGREAGEGWISGGRACHPPGQQAIVMGNVECWIDGFNYDTCCDPKFGPSGNAQCWDGVFNYDRCCFPKDGALLFMLPQQRPARAGISGNCGAFFSGGIRALTLHERMP</sequence>
<dbReference type="InterPro" id="IPR004155">
    <property type="entry name" value="PBS_lyase_HEAT"/>
</dbReference>
<keyword evidence="7" id="KW-1185">Reference proteome</keyword>
<dbReference type="Pfam" id="PF13646">
    <property type="entry name" value="HEAT_2"/>
    <property type="match status" value="2"/>
</dbReference>
<dbReference type="Gene3D" id="3.90.228.10">
    <property type="match status" value="1"/>
</dbReference>